<comment type="subcellular location">
    <subcellularLocation>
        <location evidence="1">Nucleus</location>
    </subcellularLocation>
</comment>
<dbReference type="GeneTree" id="ENSGT00940000161141"/>
<feature type="domain" description="HMG box" evidence="10">
    <location>
        <begin position="445"/>
        <end position="512"/>
    </location>
</feature>
<feature type="domain" description="HMG box" evidence="10">
    <location>
        <begin position="112"/>
        <end position="180"/>
    </location>
</feature>
<dbReference type="FunFam" id="1.10.30.10:FF:000019">
    <property type="entry name" value="nucleolar transcription factor 1 isoform X2"/>
    <property type="match status" value="1"/>
</dbReference>
<proteinExistence type="predicted"/>
<dbReference type="InterPro" id="IPR009071">
    <property type="entry name" value="HMG_box_dom"/>
</dbReference>
<feature type="region of interest" description="Disordered" evidence="9">
    <location>
        <begin position="423"/>
        <end position="450"/>
    </location>
</feature>
<dbReference type="CDD" id="cd22003">
    <property type="entry name" value="HMG-box_UBF1_rpt6-like"/>
    <property type="match status" value="1"/>
</dbReference>
<keyword evidence="5" id="KW-0010">Activator</keyword>
<dbReference type="AlphaFoldDB" id="A0A452UD07"/>
<dbReference type="PANTHER" id="PTHR46318:SF4">
    <property type="entry name" value="NUCLEOLAR TRANSCRIPTION FACTOR 1"/>
    <property type="match status" value="1"/>
</dbReference>
<evidence type="ECO:0000256" key="9">
    <source>
        <dbReference type="SAM" id="MobiDB-lite"/>
    </source>
</evidence>
<dbReference type="SUPFAM" id="SSF47095">
    <property type="entry name" value="HMG-box"/>
    <property type="match status" value="5"/>
</dbReference>
<dbReference type="Gene3D" id="1.10.30.10">
    <property type="entry name" value="High mobility group box domain"/>
    <property type="match status" value="5"/>
</dbReference>
<keyword evidence="6" id="KW-0804">Transcription</keyword>
<evidence type="ECO:0000256" key="2">
    <source>
        <dbReference type="ARBA" id="ARBA00022737"/>
    </source>
</evidence>
<dbReference type="Ensembl" id="ENSUMAT00000022101.1">
    <property type="protein sequence ID" value="ENSUMAP00000018682.1"/>
    <property type="gene ID" value="ENSUMAG00000013247.1"/>
</dbReference>
<evidence type="ECO:0000259" key="10">
    <source>
        <dbReference type="PROSITE" id="PS50118"/>
    </source>
</evidence>
<feature type="DNA-binding region" description="HMG box" evidence="8">
    <location>
        <begin position="531"/>
        <end position="597"/>
    </location>
</feature>
<keyword evidence="4 8" id="KW-0238">DNA-binding</keyword>
<keyword evidence="3" id="KW-0805">Transcription regulation</keyword>
<feature type="compositionally biased region" description="Polar residues" evidence="9">
    <location>
        <begin position="613"/>
        <end position="623"/>
    </location>
</feature>
<dbReference type="Pfam" id="PF14887">
    <property type="entry name" value="HMG_box_5"/>
    <property type="match status" value="1"/>
</dbReference>
<dbReference type="InterPro" id="IPR051762">
    <property type="entry name" value="UBF1"/>
</dbReference>
<sequence length="681" mass="79485">MNGEADCPTDLEMAAPKGQDRWSQEDMLTLLECMKNNLPSNDSSKFKTTESHMDWEKVAFKDFSGDMCKLKWVEISNEVRKFRTLTELILDAQEHVKNPYKGKKLKKHPDFPKKPLTPYFRFFMEKRAKYAKLHPEMSNLDLTKILSKKYKELPEKKKMKYIQDFQREKQEFERNLARFREDHPDLIQNAKKSDIPEKPKTPQQLWYTHEKKVYLKVRPDATTKEVKDSLGKQWSQLSDKKRLKWIHKALEQRKEYEEIMRDYIQKHPELNISEEGITKSTLTKAERQLKDKFDGRPTKPPPNSYSLYCAELMANMKDVPSTERMVLCSQQWKLLSQKEKDAYHKKCDQVSCAKEAFRGRFVRYWGEGSRAPATDAVVGEVSHLGCSGQMASGLASAIYRGRRAPVQALDKKKDYEAKYKAREAALKAQSERKPGGDREERGKLPESPKRAEEIWQQSVIGDYLARFKNDRVKALKAMEMTWNNMEKKEKLMWIKKAAEDQKRYERELSEMRAPPAAANSSKKMKFQGEPKKPPMNGYQKFSQELLSNGELNHLPLKERMVEIGSRWQRISQSQKEHYKKLAEEQQKQYKVHLDLWVKVRKRKSMTKLRGPNPKSSRTALQSKSESEEDDEEDEEDEDEDEEEEDDENGDSSEDGGDSSESSSEDESEDGDEVRWRGVVAG</sequence>
<reference evidence="11" key="1">
    <citation type="submission" date="2019-03" db="UniProtKB">
        <authorList>
            <consortium name="Ensembl"/>
        </authorList>
    </citation>
    <scope>IDENTIFICATION</scope>
</reference>
<accession>A0A452UD07</accession>
<dbReference type="CDD" id="cd21999">
    <property type="entry name" value="HMG-box_UBF1_rpt2"/>
    <property type="match status" value="1"/>
</dbReference>
<evidence type="ECO:0000256" key="3">
    <source>
        <dbReference type="ARBA" id="ARBA00023015"/>
    </source>
</evidence>
<dbReference type="FunFam" id="1.10.30.10:FF:000023">
    <property type="entry name" value="nucleolar transcription factor 1 isoform X2"/>
    <property type="match status" value="1"/>
</dbReference>
<feature type="DNA-binding region" description="HMG box" evidence="8">
    <location>
        <begin position="112"/>
        <end position="180"/>
    </location>
</feature>
<keyword evidence="2" id="KW-0677">Repeat</keyword>
<evidence type="ECO:0000256" key="8">
    <source>
        <dbReference type="PROSITE-ProRule" id="PRU00267"/>
    </source>
</evidence>
<dbReference type="PANTHER" id="PTHR46318">
    <property type="entry name" value="UPSTREAM BINDING TRANSCRIPTION FACTOR"/>
    <property type="match status" value="1"/>
</dbReference>
<dbReference type="CDD" id="cd21998">
    <property type="entry name" value="HMG-box_UBF1_rpt1-like"/>
    <property type="match status" value="1"/>
</dbReference>
<evidence type="ECO:0000256" key="5">
    <source>
        <dbReference type="ARBA" id="ARBA00023159"/>
    </source>
</evidence>
<protein>
    <submittedName>
        <fullName evidence="11">Upstream binding transcription factor</fullName>
    </submittedName>
</protein>
<dbReference type="GO" id="GO:0005634">
    <property type="term" value="C:nucleus"/>
    <property type="evidence" value="ECO:0007669"/>
    <property type="project" value="UniProtKB-SubCell"/>
</dbReference>
<name>A0A452UD07_URSMA</name>
<evidence type="ECO:0000256" key="4">
    <source>
        <dbReference type="ARBA" id="ARBA00023125"/>
    </source>
</evidence>
<dbReference type="CDD" id="cd22002">
    <property type="entry name" value="HMG-box_UBF1_rpt5"/>
    <property type="match status" value="1"/>
</dbReference>
<evidence type="ECO:0000313" key="11">
    <source>
        <dbReference type="Ensembl" id="ENSUMAP00000018682"/>
    </source>
</evidence>
<dbReference type="SMART" id="SM00398">
    <property type="entry name" value="HMG"/>
    <property type="match status" value="5"/>
</dbReference>
<dbReference type="PROSITE" id="PS50118">
    <property type="entry name" value="HMG_BOX_2"/>
    <property type="match status" value="4"/>
</dbReference>
<feature type="domain" description="HMG box" evidence="10">
    <location>
        <begin position="531"/>
        <end position="597"/>
    </location>
</feature>
<keyword evidence="7 8" id="KW-0539">Nucleus</keyword>
<dbReference type="InterPro" id="IPR029215">
    <property type="entry name" value="HMG_box_5"/>
</dbReference>
<evidence type="ECO:0000256" key="1">
    <source>
        <dbReference type="ARBA" id="ARBA00004123"/>
    </source>
</evidence>
<dbReference type="InterPro" id="IPR036910">
    <property type="entry name" value="HMG_box_dom_sf"/>
</dbReference>
<dbReference type="Pfam" id="PF00505">
    <property type="entry name" value="HMG_box"/>
    <property type="match status" value="2"/>
</dbReference>
<feature type="region of interest" description="Disordered" evidence="9">
    <location>
        <begin position="509"/>
        <end position="539"/>
    </location>
</feature>
<feature type="region of interest" description="Disordered" evidence="9">
    <location>
        <begin position="1"/>
        <end position="21"/>
    </location>
</feature>
<dbReference type="FunFam" id="1.10.30.10:FF:000033">
    <property type="entry name" value="nucleolar transcription factor 1 isoform X1"/>
    <property type="match status" value="1"/>
</dbReference>
<dbReference type="Pfam" id="PF09011">
    <property type="entry name" value="HMG_box_2"/>
    <property type="match status" value="1"/>
</dbReference>
<feature type="region of interest" description="Disordered" evidence="9">
    <location>
        <begin position="601"/>
        <end position="681"/>
    </location>
</feature>
<feature type="compositionally biased region" description="Acidic residues" evidence="9">
    <location>
        <begin position="626"/>
        <end position="671"/>
    </location>
</feature>
<gene>
    <name evidence="11" type="primary">UBTF</name>
</gene>
<dbReference type="GO" id="GO:0003677">
    <property type="term" value="F:DNA binding"/>
    <property type="evidence" value="ECO:0007669"/>
    <property type="project" value="UniProtKB-UniRule"/>
</dbReference>
<feature type="domain" description="HMG box" evidence="10">
    <location>
        <begin position="196"/>
        <end position="264"/>
    </location>
</feature>
<evidence type="ECO:0000256" key="7">
    <source>
        <dbReference type="ARBA" id="ARBA00023242"/>
    </source>
</evidence>
<feature type="DNA-binding region" description="HMG box" evidence="8">
    <location>
        <begin position="445"/>
        <end position="512"/>
    </location>
</feature>
<feature type="DNA-binding region" description="HMG box" evidence="8">
    <location>
        <begin position="196"/>
        <end position="264"/>
    </location>
</feature>
<organism evidence="11">
    <name type="scientific">Ursus maritimus</name>
    <name type="common">Polar bear</name>
    <name type="synonym">Thalarctos maritimus</name>
    <dbReference type="NCBI Taxonomy" id="29073"/>
    <lineage>
        <taxon>Eukaryota</taxon>
        <taxon>Metazoa</taxon>
        <taxon>Chordata</taxon>
        <taxon>Craniata</taxon>
        <taxon>Vertebrata</taxon>
        <taxon>Euteleostomi</taxon>
        <taxon>Mammalia</taxon>
        <taxon>Eutheria</taxon>
        <taxon>Laurasiatheria</taxon>
        <taxon>Carnivora</taxon>
        <taxon>Caniformia</taxon>
        <taxon>Ursidae</taxon>
        <taxon>Ursus</taxon>
    </lineage>
</organism>
<evidence type="ECO:0000256" key="6">
    <source>
        <dbReference type="ARBA" id="ARBA00023163"/>
    </source>
</evidence>